<name>A0A9N8VI23_9GLOM</name>
<dbReference type="AlphaFoldDB" id="A0A9N8VI23"/>
<accession>A0A9N8VI23</accession>
<keyword evidence="2" id="KW-1185">Reference proteome</keyword>
<comment type="caution">
    <text evidence="1">The sequence shown here is derived from an EMBL/GenBank/DDBJ whole genome shotgun (WGS) entry which is preliminary data.</text>
</comment>
<sequence length="96" mass="10810">MSAHYGRARFDFGRAAVDKYLSQGQCEHAVGPYILLLREDESIKLVKADDILNEVAFCKLTSNSNVSCCMYRAIYLYKEFPVNPGKTSSHATNRKS</sequence>
<reference evidence="1" key="1">
    <citation type="submission" date="2021-06" db="EMBL/GenBank/DDBJ databases">
        <authorList>
            <person name="Kallberg Y."/>
            <person name="Tangrot J."/>
            <person name="Rosling A."/>
        </authorList>
    </citation>
    <scope>NUCLEOTIDE SEQUENCE</scope>
    <source>
        <strain evidence="1">BR232B</strain>
    </source>
</reference>
<organism evidence="1 2">
    <name type="scientific">Paraglomus brasilianum</name>
    <dbReference type="NCBI Taxonomy" id="144538"/>
    <lineage>
        <taxon>Eukaryota</taxon>
        <taxon>Fungi</taxon>
        <taxon>Fungi incertae sedis</taxon>
        <taxon>Mucoromycota</taxon>
        <taxon>Glomeromycotina</taxon>
        <taxon>Glomeromycetes</taxon>
        <taxon>Paraglomerales</taxon>
        <taxon>Paraglomeraceae</taxon>
        <taxon>Paraglomus</taxon>
    </lineage>
</organism>
<evidence type="ECO:0000313" key="2">
    <source>
        <dbReference type="Proteomes" id="UP000789739"/>
    </source>
</evidence>
<dbReference type="OrthoDB" id="6109at2759"/>
<proteinExistence type="predicted"/>
<gene>
    <name evidence="1" type="ORF">PBRASI_LOCUS47</name>
</gene>
<protein>
    <submittedName>
        <fullName evidence="1">6797_t:CDS:1</fullName>
    </submittedName>
</protein>
<dbReference type="Proteomes" id="UP000789739">
    <property type="component" value="Unassembled WGS sequence"/>
</dbReference>
<dbReference type="EMBL" id="CAJVPI010000002">
    <property type="protein sequence ID" value="CAG8451273.1"/>
    <property type="molecule type" value="Genomic_DNA"/>
</dbReference>
<evidence type="ECO:0000313" key="1">
    <source>
        <dbReference type="EMBL" id="CAG8451273.1"/>
    </source>
</evidence>